<feature type="compositionally biased region" description="Basic and acidic residues" evidence="5">
    <location>
        <begin position="138"/>
        <end position="153"/>
    </location>
</feature>
<feature type="domain" description="Glutamyl/glutaminyl-tRNA synthetase class Ib catalytic" evidence="7">
    <location>
        <begin position="561"/>
        <end position="625"/>
    </location>
</feature>
<feature type="compositionally biased region" description="Basic and acidic residues" evidence="5">
    <location>
        <begin position="853"/>
        <end position="863"/>
    </location>
</feature>
<reference evidence="8" key="1">
    <citation type="journal article" date="2015" name="PLoS ONE">
        <title>Comprehensive Evaluation of Toxoplasma gondii VEG and Neospora caninum LIV Genomes with Tachyzoite Stage Transcriptome and Proteome Defines Novel Transcript Features.</title>
        <authorList>
            <person name="Ramaprasad A."/>
            <person name="Mourier T."/>
            <person name="Naeem R."/>
            <person name="Malas T.B."/>
            <person name="Moussa E."/>
            <person name="Panigrahi A."/>
            <person name="Vermont S.J."/>
            <person name="Otto T.D."/>
            <person name="Wastling J."/>
            <person name="Pain A."/>
        </authorList>
    </citation>
    <scope>NUCLEOTIDE SEQUENCE</scope>
    <source>
        <strain evidence="8">Liverpool</strain>
    </source>
</reference>
<evidence type="ECO:0000259" key="7">
    <source>
        <dbReference type="Pfam" id="PF00749"/>
    </source>
</evidence>
<feature type="domain" description="Glutamyl/glutaminyl-tRNA synthetase class Ib catalytic" evidence="7">
    <location>
        <begin position="233"/>
        <end position="263"/>
    </location>
</feature>
<evidence type="ECO:0000256" key="3">
    <source>
        <dbReference type="ARBA" id="ARBA00022840"/>
    </source>
</evidence>
<feature type="compositionally biased region" description="Basic and acidic residues" evidence="5">
    <location>
        <begin position="666"/>
        <end position="710"/>
    </location>
</feature>
<dbReference type="InterPro" id="IPR001412">
    <property type="entry name" value="aa-tRNA-synth_I_CS"/>
</dbReference>
<sequence>MKSIRLLVLLVSAWSGWLFEAGRQSENLTETGSDRPWFLAEASPLPSRRVSFWNLPLEANAFLDSRHSVVASQPSPLSGPLRFSSDSSRLSWPSLSASSPLSLPLSQSPCGRLGSRLPSFVFLRPSLALQPSPLPPSKRQDSLRPTTRHDRSPSPHCLSSSGWYFLVFSSLARSRCLASSSSSSLLPPSSSACSSAPVRRGSVDSSPDGGSEGQAFSRQGGEQKRKSEEEILVTRFAPSPTGPLHVGGARVALFNFLLARKRQKEEREKNRASVHETTPKSMSPSPDSLATPPSSSRSSSSSTASSSSTSSSSVSPSLSPSLASSPVSSFPLRTRSSFLLRIEDTDEKRNAQAASFAAALLADLRWLGIMWDEGPDVGGPAGPYTQSLRTAFYADVGKQLVTEGCLYPCFCTRDDLLRLRRAAVAAGERPRYNGACRALSPAEQARQLEEAREKNAAFTLRFKVPESLEFVQINDALRGPVRLPKNALSDFLCFRRVYFKTKEPGVRCPSSTTNRSGITASVAHIPSPLSPDFSSPSASSPSSFASLSPPSWIHDSVELEAPVYNFCVALDDWAMGVTHVVRGCDHLINAASQVLLLRALNATVPVYVHSGLLCSPTGAKISKRSVGGLNGAGGEQPIADRREEAGEDGDRRQKATRAHPVGALFDLRRAPRRHEEGSEENCEARDVGDEERCGPHHEEGEDGKQEGERVRGTGRFLHAEESEEEGEEEQAAQGRASEVWRFSPYTVEGLRRRGFLPEAVLLFLSGAHDKVSRVSDLLETFSVEDVGASNLVFDEALLLHLHFKLIRQALQEGDRCLLTRHLWTLLRLATTPPEQPRAKAQKGALEARSCEASTRRGDREKRAPGAGGPPQSPAAAQRTWDGDQCGVERRELSERATETGGATPDAHDAAEERNEPEGREQGKEEEGCAISTAAVAELLSGLFGQPIEAVSDGANRPERLVAKRRKSSRPALRHFFLLAASLLLPQYVSPPETLRALSRLLRTALPAPRAGGEEVREERRHATRREEAGKTEERPREDAVPQRVLDNIEAFKRLARYLFPDEASYASFGGGLLQVVEEMKAIEFASSPGSSSPRSSASAHSPCADSSRSTSRIGSSSRVSLAVAEERNREEGSQDSHDRARRLFDHWITRSLEACKLSKKLFLYLLRFALTGREEGAPLRQLLLLLSLAEQAGLRSRPSVSLRAASAEEQKVPTFCEEKRDRADRRDRAKPNRREAAREMREDGVDLGSEEKTERGHQEAQKGEPLEVANGGENTTERSQWYSEPAASLPLRFDTLTDRLNALKDFVNSLENRNQ</sequence>
<dbReference type="Gene3D" id="3.40.50.620">
    <property type="entry name" value="HUPs"/>
    <property type="match status" value="3"/>
</dbReference>
<dbReference type="PRINTS" id="PR00987">
    <property type="entry name" value="TRNASYNTHGLU"/>
</dbReference>
<keyword evidence="6" id="KW-0732">Signal</keyword>
<evidence type="ECO:0000256" key="6">
    <source>
        <dbReference type="SAM" id="SignalP"/>
    </source>
</evidence>
<keyword evidence="2" id="KW-0547">Nucleotide-binding</keyword>
<dbReference type="EMBL" id="LN714480">
    <property type="protein sequence ID" value="CEL65899.1"/>
    <property type="molecule type" value="Genomic_DNA"/>
</dbReference>
<dbReference type="GO" id="GO:0006424">
    <property type="term" value="P:glutamyl-tRNA aminoacylation"/>
    <property type="evidence" value="ECO:0007669"/>
    <property type="project" value="TreeGrafter"/>
</dbReference>
<feature type="domain" description="Glutamyl/glutaminyl-tRNA synthetase class Ib catalytic" evidence="7">
    <location>
        <begin position="337"/>
        <end position="491"/>
    </location>
</feature>
<feature type="region of interest" description="Disordered" evidence="5">
    <location>
        <begin position="624"/>
        <end position="710"/>
    </location>
</feature>
<feature type="compositionally biased region" description="Basic and acidic residues" evidence="5">
    <location>
        <begin position="1011"/>
        <end position="1040"/>
    </location>
</feature>
<dbReference type="InterPro" id="IPR049940">
    <property type="entry name" value="GluQ/Sye"/>
</dbReference>
<feature type="signal peptide" evidence="6">
    <location>
        <begin position="1"/>
        <end position="24"/>
    </location>
</feature>
<feature type="compositionally biased region" description="Basic and acidic residues" evidence="5">
    <location>
        <begin position="264"/>
        <end position="278"/>
    </location>
</feature>
<name>A0A0F7U7U6_NEOCL</name>
<gene>
    <name evidence="8" type="ORF">BN1204_017290</name>
</gene>
<feature type="compositionally biased region" description="Basic and acidic residues" evidence="5">
    <location>
        <begin position="638"/>
        <end position="653"/>
    </location>
</feature>
<dbReference type="SUPFAM" id="SSF52374">
    <property type="entry name" value="Nucleotidylyl transferase"/>
    <property type="match status" value="2"/>
</dbReference>
<feature type="region of interest" description="Disordered" evidence="5">
    <location>
        <begin position="264"/>
        <end position="329"/>
    </location>
</feature>
<evidence type="ECO:0000256" key="1">
    <source>
        <dbReference type="ARBA" id="ARBA00022598"/>
    </source>
</evidence>
<dbReference type="Pfam" id="PF00749">
    <property type="entry name" value="tRNA-synt_1c"/>
    <property type="match status" value="3"/>
</dbReference>
<feature type="compositionally biased region" description="Low complexity" evidence="5">
    <location>
        <begin position="288"/>
        <end position="329"/>
    </location>
</feature>
<feature type="region of interest" description="Disordered" evidence="5">
    <location>
        <begin position="1215"/>
        <end position="1288"/>
    </location>
</feature>
<dbReference type="InterPro" id="IPR014729">
    <property type="entry name" value="Rossmann-like_a/b/a_fold"/>
</dbReference>
<feature type="region of interest" description="Disordered" evidence="5">
    <location>
        <begin position="833"/>
        <end position="926"/>
    </location>
</feature>
<accession>A0A0F7U7U6</accession>
<dbReference type="InterPro" id="IPR020058">
    <property type="entry name" value="Glu/Gln-tRNA-synth_Ib_cat-dom"/>
</dbReference>
<dbReference type="GO" id="GO:0005739">
    <property type="term" value="C:mitochondrion"/>
    <property type="evidence" value="ECO:0007669"/>
    <property type="project" value="TreeGrafter"/>
</dbReference>
<dbReference type="GO" id="GO:0004818">
    <property type="term" value="F:glutamate-tRNA ligase activity"/>
    <property type="evidence" value="ECO:0007669"/>
    <property type="project" value="TreeGrafter"/>
</dbReference>
<dbReference type="PANTHER" id="PTHR43311:SF2">
    <property type="entry name" value="GLUTAMATE--TRNA LIGASE, MITOCHONDRIAL-RELATED"/>
    <property type="match status" value="1"/>
</dbReference>
<feature type="compositionally biased region" description="Acidic residues" evidence="5">
    <location>
        <begin position="721"/>
        <end position="730"/>
    </location>
</feature>
<feature type="region of interest" description="Disordered" evidence="5">
    <location>
        <begin position="1007"/>
        <end position="1041"/>
    </location>
</feature>
<protein>
    <submittedName>
        <fullName evidence="8">Glutamyl-tRNA synthetase, putative</fullName>
    </submittedName>
</protein>
<evidence type="ECO:0000313" key="8">
    <source>
        <dbReference type="EMBL" id="CEL65899.1"/>
    </source>
</evidence>
<dbReference type="PROSITE" id="PS00178">
    <property type="entry name" value="AA_TRNA_LIGASE_I"/>
    <property type="match status" value="1"/>
</dbReference>
<feature type="compositionally biased region" description="Basic and acidic residues" evidence="5">
    <location>
        <begin position="1124"/>
        <end position="1136"/>
    </location>
</feature>
<keyword evidence="1" id="KW-0436">Ligase</keyword>
<feature type="compositionally biased region" description="Low complexity" evidence="5">
    <location>
        <begin position="1085"/>
        <end position="1120"/>
    </location>
</feature>
<feature type="compositionally biased region" description="Polar residues" evidence="5">
    <location>
        <begin position="1272"/>
        <end position="1282"/>
    </location>
</feature>
<keyword evidence="3" id="KW-0067">ATP-binding</keyword>
<feature type="compositionally biased region" description="Basic and acidic residues" evidence="5">
    <location>
        <begin position="886"/>
        <end position="897"/>
    </location>
</feature>
<dbReference type="InterPro" id="IPR000924">
    <property type="entry name" value="Glu/Gln-tRNA-synth"/>
</dbReference>
<feature type="compositionally biased region" description="Low complexity" evidence="5">
    <location>
        <begin position="180"/>
        <end position="196"/>
    </location>
</feature>
<proteinExistence type="predicted"/>
<feature type="region of interest" description="Disordered" evidence="5">
    <location>
        <begin position="131"/>
        <end position="157"/>
    </location>
</feature>
<keyword evidence="4 8" id="KW-0030">Aminoacyl-tRNA synthetase</keyword>
<feature type="compositionally biased region" description="Basic and acidic residues" evidence="5">
    <location>
        <begin position="1215"/>
        <end position="1265"/>
    </location>
</feature>
<organism evidence="8">
    <name type="scientific">Neospora caninum (strain Liverpool)</name>
    <dbReference type="NCBI Taxonomy" id="572307"/>
    <lineage>
        <taxon>Eukaryota</taxon>
        <taxon>Sar</taxon>
        <taxon>Alveolata</taxon>
        <taxon>Apicomplexa</taxon>
        <taxon>Conoidasida</taxon>
        <taxon>Coccidia</taxon>
        <taxon>Eucoccidiorida</taxon>
        <taxon>Eimeriorina</taxon>
        <taxon>Sarcocystidae</taxon>
        <taxon>Neospora</taxon>
    </lineage>
</organism>
<feature type="region of interest" description="Disordered" evidence="5">
    <location>
        <begin position="716"/>
        <end position="735"/>
    </location>
</feature>
<evidence type="ECO:0000256" key="5">
    <source>
        <dbReference type="SAM" id="MobiDB-lite"/>
    </source>
</evidence>
<feature type="region of interest" description="Disordered" evidence="5">
    <location>
        <begin position="1085"/>
        <end position="1136"/>
    </location>
</feature>
<evidence type="ECO:0000256" key="2">
    <source>
        <dbReference type="ARBA" id="ARBA00022741"/>
    </source>
</evidence>
<dbReference type="GO" id="GO:0005524">
    <property type="term" value="F:ATP binding"/>
    <property type="evidence" value="ECO:0007669"/>
    <property type="project" value="UniProtKB-KW"/>
</dbReference>
<feature type="region of interest" description="Disordered" evidence="5">
    <location>
        <begin position="180"/>
        <end position="228"/>
    </location>
</feature>
<dbReference type="PANTHER" id="PTHR43311">
    <property type="entry name" value="GLUTAMATE--TRNA LIGASE"/>
    <property type="match status" value="1"/>
</dbReference>
<feature type="compositionally biased region" description="Basic and acidic residues" evidence="5">
    <location>
        <begin position="905"/>
        <end position="926"/>
    </location>
</feature>
<feature type="chain" id="PRO_5002523093" evidence="6">
    <location>
        <begin position="25"/>
        <end position="1315"/>
    </location>
</feature>
<evidence type="ECO:0000256" key="4">
    <source>
        <dbReference type="ARBA" id="ARBA00023146"/>
    </source>
</evidence>